<feature type="binding site" evidence="12">
    <location>
        <position position="290"/>
    </location>
    <ligand>
        <name>K(+)</name>
        <dbReference type="ChEBI" id="CHEBI:29103"/>
    </ligand>
</feature>
<dbReference type="Proteomes" id="UP001560267">
    <property type="component" value="Unassembled WGS sequence"/>
</dbReference>
<keyword evidence="12" id="KW-0963">Cytoplasm</keyword>
<feature type="binding site" evidence="12">
    <location>
        <position position="185"/>
    </location>
    <ligand>
        <name>ATP</name>
        <dbReference type="ChEBI" id="CHEBI:30616"/>
    </ligand>
</feature>
<dbReference type="PANTHER" id="PTHR10584:SF166">
    <property type="entry name" value="RIBOKINASE"/>
    <property type="match status" value="1"/>
</dbReference>
<comment type="function">
    <text evidence="12">Catalyzes the phosphorylation of ribose at O-5 in a reaction requiring ATP and magnesium. The resulting D-ribose-5-phosphate can then be used either for sythesis of nucleotides, histidine, and tryptophan, or as a component of the pentose phosphate pathway.</text>
</comment>
<feature type="binding site" evidence="12">
    <location>
        <begin position="254"/>
        <end position="255"/>
    </location>
    <ligand>
        <name>ATP</name>
        <dbReference type="ChEBI" id="CHEBI:30616"/>
    </ligand>
</feature>
<evidence type="ECO:0000256" key="10">
    <source>
        <dbReference type="ARBA" id="ARBA00022958"/>
    </source>
</evidence>
<dbReference type="InterPro" id="IPR002173">
    <property type="entry name" value="Carboh/pur_kinase_PfkB_CS"/>
</dbReference>
<dbReference type="InterPro" id="IPR002139">
    <property type="entry name" value="Ribo/fructo_kinase"/>
</dbReference>
<feature type="binding site" evidence="12">
    <location>
        <position position="140"/>
    </location>
    <ligand>
        <name>substrate</name>
    </ligand>
</feature>
<keyword evidence="5 12" id="KW-0479">Metal-binding</keyword>
<evidence type="ECO:0000313" key="14">
    <source>
        <dbReference type="EMBL" id="MEX6428803.1"/>
    </source>
</evidence>
<proteinExistence type="inferred from homology"/>
<evidence type="ECO:0000256" key="2">
    <source>
        <dbReference type="ARBA" id="ARBA00012035"/>
    </source>
</evidence>
<comment type="caution">
    <text evidence="14">The sequence shown here is derived from an EMBL/GenBank/DDBJ whole genome shotgun (WGS) entry which is preliminary data.</text>
</comment>
<evidence type="ECO:0000256" key="6">
    <source>
        <dbReference type="ARBA" id="ARBA00022741"/>
    </source>
</evidence>
<feature type="binding site" evidence="12">
    <location>
        <position position="288"/>
    </location>
    <ligand>
        <name>K(+)</name>
        <dbReference type="ChEBI" id="CHEBI:29103"/>
    </ligand>
</feature>
<evidence type="ECO:0000313" key="15">
    <source>
        <dbReference type="Proteomes" id="UP001560267"/>
    </source>
</evidence>
<dbReference type="Pfam" id="PF00294">
    <property type="entry name" value="PfkB"/>
    <property type="match status" value="1"/>
</dbReference>
<evidence type="ECO:0000256" key="11">
    <source>
        <dbReference type="ARBA" id="ARBA00023277"/>
    </source>
</evidence>
<evidence type="ECO:0000256" key="9">
    <source>
        <dbReference type="ARBA" id="ARBA00022842"/>
    </source>
</evidence>
<dbReference type="InterPro" id="IPR029056">
    <property type="entry name" value="Ribokinase-like"/>
</dbReference>
<comment type="similarity">
    <text evidence="1">Belongs to the carbohydrate kinase pfkB family.</text>
</comment>
<comment type="subunit">
    <text evidence="12">Homodimer.</text>
</comment>
<dbReference type="PRINTS" id="PR00990">
    <property type="entry name" value="RIBOKINASE"/>
</dbReference>
<keyword evidence="6 12" id="KW-0547">Nucleotide-binding</keyword>
<evidence type="ECO:0000256" key="5">
    <source>
        <dbReference type="ARBA" id="ARBA00022723"/>
    </source>
</evidence>
<dbReference type="EMBL" id="JBFSHR010000006">
    <property type="protein sequence ID" value="MEX6428803.1"/>
    <property type="molecule type" value="Genomic_DNA"/>
</dbReference>
<keyword evidence="9 12" id="KW-0460">Magnesium</keyword>
<feature type="binding site" evidence="12">
    <location>
        <begin position="11"/>
        <end position="13"/>
    </location>
    <ligand>
        <name>substrate</name>
    </ligand>
</feature>
<evidence type="ECO:0000256" key="7">
    <source>
        <dbReference type="ARBA" id="ARBA00022777"/>
    </source>
</evidence>
<keyword evidence="8 12" id="KW-0067">ATP-binding</keyword>
<comment type="subcellular location">
    <subcellularLocation>
        <location evidence="12">Cytoplasm</location>
    </subcellularLocation>
</comment>
<sequence length="331" mass="34186">MKPIVVIGSINRDLVVRVNELPSPGETVIGSALEIHSGGKGANQAVAAALLGGRVSLVGAVGDDDAGRTMMAEIASRGVDVSMTTTVSGELTGMASVLVDSHGENMIAVFSGANKTVGDVHIGSARDALAMGGVAVVQMEVPRDTVMRAVRTLERMRDVTVVLNPSPSPPESPEVFRGVGVLVVNEVEAGQLVGRAGSITSYAQAIDAATMIASAGIKTVIVTLGGLGAVMHDNEDCFVVEPPRVRVVDTTGAGDAFVGALSVGISSGWTMRSSFEFAIRASAVATTRPGAQDALPSSSDLVDRELELPLKIRYSGPASQLRTEEHEDVCR</sequence>
<reference evidence="14 15" key="1">
    <citation type="submission" date="2024-07" db="EMBL/GenBank/DDBJ databases">
        <title>Draft Genome Sequence of Ferrimicrobium acidiphilum Strain YE2023, Isolated from a Pulp of Bioleach Reactor.</title>
        <authorList>
            <person name="Elkina Y.A."/>
            <person name="Bulaeva A.G."/>
            <person name="Beletsky A.V."/>
            <person name="Mardanov A.V."/>
        </authorList>
    </citation>
    <scope>NUCLEOTIDE SEQUENCE [LARGE SCALE GENOMIC DNA]</scope>
    <source>
        <strain evidence="14 15">YE2023</strain>
    </source>
</reference>
<evidence type="ECO:0000256" key="1">
    <source>
        <dbReference type="ARBA" id="ARBA00005380"/>
    </source>
</evidence>
<feature type="binding site" evidence="12">
    <location>
        <position position="285"/>
    </location>
    <ligand>
        <name>K(+)</name>
        <dbReference type="ChEBI" id="CHEBI:29103"/>
    </ligand>
</feature>
<comment type="catalytic activity">
    <reaction evidence="12">
        <text>D-ribose + ATP = D-ribose 5-phosphate + ADP + H(+)</text>
        <dbReference type="Rhea" id="RHEA:13697"/>
        <dbReference type="ChEBI" id="CHEBI:15378"/>
        <dbReference type="ChEBI" id="CHEBI:30616"/>
        <dbReference type="ChEBI" id="CHEBI:47013"/>
        <dbReference type="ChEBI" id="CHEBI:78346"/>
        <dbReference type="ChEBI" id="CHEBI:456216"/>
        <dbReference type="EC" id="2.7.1.15"/>
    </reaction>
</comment>
<keyword evidence="10 12" id="KW-0630">Potassium</keyword>
<dbReference type="Gene3D" id="3.40.1190.20">
    <property type="match status" value="1"/>
</dbReference>
<keyword evidence="4 12" id="KW-0808">Transferase</keyword>
<keyword evidence="11 12" id="KW-0119">Carbohydrate metabolism</keyword>
<gene>
    <name evidence="12" type="primary">rbsK</name>
    <name evidence="14" type="ORF">AB6A68_02980</name>
</gene>
<feature type="binding site" evidence="12">
    <location>
        <position position="255"/>
    </location>
    <ligand>
        <name>substrate</name>
    </ligand>
</feature>
<comment type="activity regulation">
    <text evidence="12">Activated by a monovalent cation that binds near, but not in, the active site. The most likely occupant of the site in vivo is potassium. Ion binding induces a conformational change that may alter substrate affinity.</text>
</comment>
<feature type="binding site" evidence="12">
    <location>
        <position position="249"/>
    </location>
    <ligand>
        <name>K(+)</name>
        <dbReference type="ChEBI" id="CHEBI:29103"/>
    </ligand>
</feature>
<protein>
    <recommendedName>
        <fullName evidence="3 12">Ribokinase</fullName>
        <shortName evidence="12">RK</shortName>
        <ecNumber evidence="2 12">2.7.1.15</ecNumber>
    </recommendedName>
</protein>
<accession>A0ABV3Y2S3</accession>
<comment type="similarity">
    <text evidence="12">Belongs to the carbohydrate kinase PfkB family. Ribokinase subfamily.</text>
</comment>
<keyword evidence="7 12" id="KW-0418">Kinase</keyword>
<organism evidence="14 15">
    <name type="scientific">Ferrimicrobium acidiphilum</name>
    <dbReference type="NCBI Taxonomy" id="121039"/>
    <lineage>
        <taxon>Bacteria</taxon>
        <taxon>Bacillati</taxon>
        <taxon>Actinomycetota</taxon>
        <taxon>Acidimicrobiia</taxon>
        <taxon>Acidimicrobiales</taxon>
        <taxon>Acidimicrobiaceae</taxon>
        <taxon>Ferrimicrobium</taxon>
    </lineage>
</organism>
<comment type="cofactor">
    <cofactor evidence="12">
        <name>Mg(2+)</name>
        <dbReference type="ChEBI" id="CHEBI:18420"/>
    </cofactor>
    <text evidence="12">Requires a divalent cation, most likely magnesium in vivo, as an electrophilic catalyst to aid phosphoryl group transfer. It is the chelate of the metal and the nucleotide that is the actual substrate.</text>
</comment>
<keyword evidence="15" id="KW-1185">Reference proteome</keyword>
<dbReference type="EC" id="2.7.1.15" evidence="2 12"/>
<comment type="pathway">
    <text evidence="12">Carbohydrate metabolism; D-ribose degradation; D-ribose 5-phosphate from beta-D-ribopyranose: step 2/2.</text>
</comment>
<dbReference type="GO" id="GO:0004747">
    <property type="term" value="F:ribokinase activity"/>
    <property type="evidence" value="ECO:0007669"/>
    <property type="project" value="UniProtKB-EC"/>
</dbReference>
<feature type="binding site" evidence="12">
    <location>
        <begin position="39"/>
        <end position="43"/>
    </location>
    <ligand>
        <name>substrate</name>
    </ligand>
</feature>
<feature type="binding site" evidence="12">
    <location>
        <position position="251"/>
    </location>
    <ligand>
        <name>K(+)</name>
        <dbReference type="ChEBI" id="CHEBI:29103"/>
    </ligand>
</feature>
<evidence type="ECO:0000259" key="13">
    <source>
        <dbReference type="Pfam" id="PF00294"/>
    </source>
</evidence>
<name>A0ABV3Y2S3_9ACTN</name>
<dbReference type="InterPro" id="IPR011611">
    <property type="entry name" value="PfkB_dom"/>
</dbReference>
<evidence type="ECO:0000256" key="8">
    <source>
        <dbReference type="ARBA" id="ARBA00022840"/>
    </source>
</evidence>
<evidence type="ECO:0000256" key="12">
    <source>
        <dbReference type="HAMAP-Rule" id="MF_01987"/>
    </source>
</evidence>
<dbReference type="CDD" id="cd01174">
    <property type="entry name" value="ribokinase"/>
    <property type="match status" value="1"/>
</dbReference>
<feature type="active site" description="Proton acceptor" evidence="12">
    <location>
        <position position="255"/>
    </location>
</feature>
<evidence type="ECO:0000256" key="4">
    <source>
        <dbReference type="ARBA" id="ARBA00022679"/>
    </source>
</evidence>
<dbReference type="HAMAP" id="MF_01987">
    <property type="entry name" value="Ribokinase"/>
    <property type="match status" value="1"/>
</dbReference>
<feature type="binding site" evidence="12">
    <location>
        <begin position="223"/>
        <end position="228"/>
    </location>
    <ligand>
        <name>ATP</name>
        <dbReference type="ChEBI" id="CHEBI:30616"/>
    </ligand>
</feature>
<dbReference type="InterPro" id="IPR011877">
    <property type="entry name" value="Ribokinase"/>
</dbReference>
<evidence type="ECO:0000256" key="3">
    <source>
        <dbReference type="ARBA" id="ARBA00016943"/>
    </source>
</evidence>
<dbReference type="SUPFAM" id="SSF53613">
    <property type="entry name" value="Ribokinase-like"/>
    <property type="match status" value="1"/>
</dbReference>
<comment type="caution">
    <text evidence="12">Lacks conserved residue(s) required for the propagation of feature annotation.</text>
</comment>
<dbReference type="RefSeq" id="WP_369084214.1">
    <property type="nucleotide sequence ID" value="NZ_JBFSHR010000006.1"/>
</dbReference>
<dbReference type="PANTHER" id="PTHR10584">
    <property type="entry name" value="SUGAR KINASE"/>
    <property type="match status" value="1"/>
</dbReference>
<dbReference type="PROSITE" id="PS00584">
    <property type="entry name" value="PFKB_KINASES_2"/>
    <property type="match status" value="1"/>
</dbReference>
<feature type="domain" description="Carbohydrate kinase PfkB" evidence="13">
    <location>
        <begin position="2"/>
        <end position="296"/>
    </location>
</feature>